<dbReference type="EMBL" id="JAXCGZ010013884">
    <property type="protein sequence ID" value="KAK7071847.1"/>
    <property type="molecule type" value="Genomic_DNA"/>
</dbReference>
<proteinExistence type="predicted"/>
<feature type="region of interest" description="Disordered" evidence="1">
    <location>
        <begin position="136"/>
        <end position="198"/>
    </location>
</feature>
<accession>A0AAN8WTB4</accession>
<evidence type="ECO:0000313" key="2">
    <source>
        <dbReference type="EMBL" id="KAK7071847.1"/>
    </source>
</evidence>
<keyword evidence="3" id="KW-1185">Reference proteome</keyword>
<dbReference type="AlphaFoldDB" id="A0AAN8WTB4"/>
<reference evidence="2 3" key="1">
    <citation type="submission" date="2023-11" db="EMBL/GenBank/DDBJ databases">
        <title>Halocaridina rubra genome assembly.</title>
        <authorList>
            <person name="Smith C."/>
        </authorList>
    </citation>
    <scope>NUCLEOTIDE SEQUENCE [LARGE SCALE GENOMIC DNA]</scope>
    <source>
        <strain evidence="2">EP-1</strain>
        <tissue evidence="2">Whole</tissue>
    </source>
</reference>
<protein>
    <submittedName>
        <fullName evidence="2">Uncharacterized protein</fullName>
    </submittedName>
</protein>
<feature type="compositionally biased region" description="Basic and acidic residues" evidence="1">
    <location>
        <begin position="187"/>
        <end position="198"/>
    </location>
</feature>
<feature type="compositionally biased region" description="Polar residues" evidence="1">
    <location>
        <begin position="137"/>
        <end position="156"/>
    </location>
</feature>
<feature type="compositionally biased region" description="Polar residues" evidence="1">
    <location>
        <begin position="170"/>
        <end position="179"/>
    </location>
</feature>
<organism evidence="2 3">
    <name type="scientific">Halocaridina rubra</name>
    <name type="common">Hawaiian red shrimp</name>
    <dbReference type="NCBI Taxonomy" id="373956"/>
    <lineage>
        <taxon>Eukaryota</taxon>
        <taxon>Metazoa</taxon>
        <taxon>Ecdysozoa</taxon>
        <taxon>Arthropoda</taxon>
        <taxon>Crustacea</taxon>
        <taxon>Multicrustacea</taxon>
        <taxon>Malacostraca</taxon>
        <taxon>Eumalacostraca</taxon>
        <taxon>Eucarida</taxon>
        <taxon>Decapoda</taxon>
        <taxon>Pleocyemata</taxon>
        <taxon>Caridea</taxon>
        <taxon>Atyoidea</taxon>
        <taxon>Atyidae</taxon>
        <taxon>Halocaridina</taxon>
    </lineage>
</organism>
<comment type="caution">
    <text evidence="2">The sequence shown here is derived from an EMBL/GenBank/DDBJ whole genome shotgun (WGS) entry which is preliminary data.</text>
</comment>
<dbReference type="Proteomes" id="UP001381693">
    <property type="component" value="Unassembled WGS sequence"/>
</dbReference>
<sequence>MTGERSIVDVVGSGRFDLDCNGDKLNYCLEARCLLQEAMNLEKILREMQRKLCILRLDTAMMITEFATLNDPLMRHSLALALQSEIRAASVIQNIAFPNLSRICPRPSPSIAVNNQIMLTGTFSEDNSEELCDIDSAETNPAQNGGKNLSDISGNSRRIGHLPSDEEKQNNIGDQNSPNLRGLDNFQKSECEKQTPLH</sequence>
<gene>
    <name evidence="2" type="ORF">SK128_018296</name>
</gene>
<name>A0AAN8WTB4_HALRR</name>
<evidence type="ECO:0000256" key="1">
    <source>
        <dbReference type="SAM" id="MobiDB-lite"/>
    </source>
</evidence>
<evidence type="ECO:0000313" key="3">
    <source>
        <dbReference type="Proteomes" id="UP001381693"/>
    </source>
</evidence>